<dbReference type="CDD" id="cd09988">
    <property type="entry name" value="Formimidoylglutamase"/>
    <property type="match status" value="1"/>
</dbReference>
<dbReference type="PANTHER" id="PTHR11358">
    <property type="entry name" value="ARGINASE/AGMATINASE"/>
    <property type="match status" value="1"/>
</dbReference>
<comment type="caution">
    <text evidence="9">The sequence shown here is derived from an EMBL/GenBank/DDBJ whole genome shotgun (WGS) entry which is preliminary data.</text>
</comment>
<dbReference type="SUPFAM" id="SSF52768">
    <property type="entry name" value="Arginase/deacetylase"/>
    <property type="match status" value="1"/>
</dbReference>
<evidence type="ECO:0000256" key="8">
    <source>
        <dbReference type="PROSITE-ProRule" id="PRU00742"/>
    </source>
</evidence>
<proteinExistence type="inferred from homology"/>
<dbReference type="EC" id="3.5.3.8" evidence="5 6"/>
<feature type="binding site" evidence="5">
    <location>
        <position position="251"/>
    </location>
    <ligand>
        <name>Mn(2+)</name>
        <dbReference type="ChEBI" id="CHEBI:29035"/>
        <label>2</label>
    </ligand>
</feature>
<dbReference type="HAMAP" id="MF_00737">
    <property type="entry name" value="Formimidoylglutam"/>
    <property type="match status" value="1"/>
</dbReference>
<dbReference type="PATRIC" id="fig|455.5.peg.157"/>
<evidence type="ECO:0000256" key="1">
    <source>
        <dbReference type="ARBA" id="ARBA00022723"/>
    </source>
</evidence>
<organism evidence="9 11">
    <name type="scientific">Legionella jamestowniensis</name>
    <dbReference type="NCBI Taxonomy" id="455"/>
    <lineage>
        <taxon>Bacteria</taxon>
        <taxon>Pseudomonadati</taxon>
        <taxon>Pseudomonadota</taxon>
        <taxon>Gammaproteobacteria</taxon>
        <taxon>Legionellales</taxon>
        <taxon>Legionellaceae</taxon>
        <taxon>Legionella</taxon>
    </lineage>
</organism>
<dbReference type="OrthoDB" id="9789727at2"/>
<comment type="similarity">
    <text evidence="5 8">Belongs to the arginase family.</text>
</comment>
<dbReference type="PIRSF" id="PIRSF036979">
    <property type="entry name" value="Arginase"/>
    <property type="match status" value="1"/>
</dbReference>
<gene>
    <name evidence="5" type="primary">hutG</name>
    <name evidence="10" type="ORF">A8135_12605</name>
    <name evidence="9" type="ORF">Ljam_0152</name>
</gene>
<dbReference type="Proteomes" id="UP000054715">
    <property type="component" value="Unassembled WGS sequence"/>
</dbReference>
<evidence type="ECO:0000313" key="11">
    <source>
        <dbReference type="Proteomes" id="UP000054715"/>
    </source>
</evidence>
<evidence type="ECO:0000256" key="6">
    <source>
        <dbReference type="NCBIfam" id="TIGR01227"/>
    </source>
</evidence>
<keyword evidence="12" id="KW-1185">Reference proteome</keyword>
<dbReference type="InterPro" id="IPR023696">
    <property type="entry name" value="Ureohydrolase_dom_sf"/>
</dbReference>
<dbReference type="GO" id="GO:0030145">
    <property type="term" value="F:manganese ion binding"/>
    <property type="evidence" value="ECO:0007669"/>
    <property type="project" value="UniProtKB-UniRule"/>
</dbReference>
<dbReference type="GO" id="GO:0019557">
    <property type="term" value="P:L-histidine catabolic process to glutamate and formate"/>
    <property type="evidence" value="ECO:0007669"/>
    <property type="project" value="UniProtKB-UniPathway"/>
</dbReference>
<accession>A0A0W0UZT4</accession>
<feature type="binding site" evidence="7">
    <location>
        <position position="157"/>
    </location>
    <ligand>
        <name>Mn(2+)</name>
        <dbReference type="ChEBI" id="CHEBI:29035"/>
        <label>1</label>
    </ligand>
</feature>
<feature type="binding site" evidence="7">
    <location>
        <position position="251"/>
    </location>
    <ligand>
        <name>Mn(2+)</name>
        <dbReference type="ChEBI" id="CHEBI:29035"/>
        <label>1</label>
    </ligand>
</feature>
<feature type="binding site" evidence="5 7">
    <location>
        <position position="132"/>
    </location>
    <ligand>
        <name>Mn(2+)</name>
        <dbReference type="ChEBI" id="CHEBI:29035"/>
        <label>1</label>
    </ligand>
</feature>
<comment type="cofactor">
    <cofactor evidence="5 7">
        <name>Mn(2+)</name>
        <dbReference type="ChEBI" id="CHEBI:29035"/>
    </cofactor>
    <text evidence="5 7">Binds 2 manganese ions per subunit.</text>
</comment>
<dbReference type="Proteomes" id="UP000093336">
    <property type="component" value="Unassembled WGS sequence"/>
</dbReference>
<reference evidence="10 12" key="2">
    <citation type="submission" date="2016-05" db="EMBL/GenBank/DDBJ databases">
        <authorList>
            <person name="Prochazka B."/>
            <person name="Indra A."/>
            <person name="Hasenberger P."/>
            <person name="Blaschitz M."/>
            <person name="Wagner L."/>
            <person name="Wewalka G."/>
            <person name="Sorschag S."/>
            <person name="Schmid D."/>
            <person name="Ruppitsch W."/>
        </authorList>
    </citation>
    <scope>NUCLEOTIDE SEQUENCE [LARGE SCALE GENOMIC DNA]</scope>
    <source>
        <strain evidence="10 12">974010_12</strain>
    </source>
</reference>
<dbReference type="PROSITE" id="PS51409">
    <property type="entry name" value="ARGINASE_2"/>
    <property type="match status" value="1"/>
</dbReference>
<evidence type="ECO:0000313" key="9">
    <source>
        <dbReference type="EMBL" id="KTD13362.1"/>
    </source>
</evidence>
<dbReference type="PANTHER" id="PTHR11358:SF35">
    <property type="entry name" value="FORMIMIDOYLGLUTAMASE"/>
    <property type="match status" value="1"/>
</dbReference>
<evidence type="ECO:0000313" key="10">
    <source>
        <dbReference type="EMBL" id="OCH98385.1"/>
    </source>
</evidence>
<protein>
    <recommendedName>
        <fullName evidence="5 6">Formimidoylglutamase</fullName>
        <ecNumber evidence="5 6">3.5.3.8</ecNumber>
    </recommendedName>
    <alternativeName>
        <fullName evidence="5">Formiminoglutamase</fullName>
    </alternativeName>
    <alternativeName>
        <fullName evidence="5">Formiminoglutamate hydrolase</fullName>
    </alternativeName>
</protein>
<dbReference type="EMBL" id="LYOZ01000016">
    <property type="protein sequence ID" value="OCH98385.1"/>
    <property type="molecule type" value="Genomic_DNA"/>
</dbReference>
<dbReference type="InterPro" id="IPR006035">
    <property type="entry name" value="Ureohydrolase"/>
</dbReference>
<feature type="binding site" evidence="5">
    <location>
        <position position="157"/>
    </location>
    <ligand>
        <name>Mn(2+)</name>
        <dbReference type="ChEBI" id="CHEBI:29035"/>
        <label>2</label>
    </ligand>
</feature>
<evidence type="ECO:0000256" key="4">
    <source>
        <dbReference type="ARBA" id="ARBA00023211"/>
    </source>
</evidence>
<dbReference type="UniPathway" id="UPA00379">
    <property type="reaction ID" value="UER00552"/>
</dbReference>
<feature type="binding site" evidence="5 7">
    <location>
        <position position="155"/>
    </location>
    <ligand>
        <name>Mn(2+)</name>
        <dbReference type="ChEBI" id="CHEBI:29035"/>
        <label>1</label>
    </ligand>
</feature>
<evidence type="ECO:0000256" key="5">
    <source>
        <dbReference type="HAMAP-Rule" id="MF_00737"/>
    </source>
</evidence>
<feature type="binding site" evidence="5 7">
    <location>
        <position position="159"/>
    </location>
    <ligand>
        <name>Mn(2+)</name>
        <dbReference type="ChEBI" id="CHEBI:29035"/>
        <label>1</label>
    </ligand>
</feature>
<feature type="binding site" evidence="5">
    <location>
        <position position="155"/>
    </location>
    <ligand>
        <name>Mn(2+)</name>
        <dbReference type="ChEBI" id="CHEBI:29035"/>
        <label>2</label>
    </ligand>
</feature>
<keyword evidence="4 5" id="KW-0464">Manganese</keyword>
<feature type="binding site" evidence="5 7">
    <location>
        <position position="249"/>
    </location>
    <ligand>
        <name>Mn(2+)</name>
        <dbReference type="ChEBI" id="CHEBI:29035"/>
        <label>1</label>
    </ligand>
</feature>
<comment type="function">
    <text evidence="5">Catalyzes the conversion of N-formimidoyl-L-glutamate to L-glutamate and formamide.</text>
</comment>
<feature type="binding site" evidence="5">
    <location>
        <position position="249"/>
    </location>
    <ligand>
        <name>Mn(2+)</name>
        <dbReference type="ChEBI" id="CHEBI:29035"/>
        <label>2</label>
    </ligand>
</feature>
<comment type="catalytic activity">
    <reaction evidence="5">
        <text>N-formimidoyl-L-glutamate + H2O = formamide + L-glutamate</text>
        <dbReference type="Rhea" id="RHEA:22492"/>
        <dbReference type="ChEBI" id="CHEBI:15377"/>
        <dbReference type="ChEBI" id="CHEBI:16397"/>
        <dbReference type="ChEBI" id="CHEBI:29985"/>
        <dbReference type="ChEBI" id="CHEBI:58928"/>
        <dbReference type="EC" id="3.5.3.8"/>
    </reaction>
</comment>
<keyword evidence="1 5" id="KW-0479">Metal-binding</keyword>
<dbReference type="NCBIfam" id="TIGR01227">
    <property type="entry name" value="hutG"/>
    <property type="match status" value="1"/>
</dbReference>
<dbReference type="GO" id="GO:0008783">
    <property type="term" value="F:agmatinase activity"/>
    <property type="evidence" value="ECO:0007669"/>
    <property type="project" value="TreeGrafter"/>
</dbReference>
<dbReference type="GO" id="GO:0050415">
    <property type="term" value="F:formimidoylglutamase activity"/>
    <property type="evidence" value="ECO:0007669"/>
    <property type="project" value="UniProtKB-UniRule"/>
</dbReference>
<reference evidence="9 11" key="1">
    <citation type="submission" date="2015-11" db="EMBL/GenBank/DDBJ databases">
        <title>Genomic analysis of 38 Legionella species identifies large and diverse effector repertoires.</title>
        <authorList>
            <person name="Burstein D."/>
            <person name="Amaro F."/>
            <person name="Zusman T."/>
            <person name="Lifshitz Z."/>
            <person name="Cohen O."/>
            <person name="Gilbert J.A."/>
            <person name="Pupko T."/>
            <person name="Shuman H.A."/>
            <person name="Segal G."/>
        </authorList>
    </citation>
    <scope>NUCLEOTIDE SEQUENCE [LARGE SCALE GENOMIC DNA]</scope>
    <source>
        <strain evidence="9 11">JA-26-G1-E2</strain>
    </source>
</reference>
<dbReference type="Pfam" id="PF00491">
    <property type="entry name" value="Arginase"/>
    <property type="match status" value="1"/>
</dbReference>
<dbReference type="GO" id="GO:0019556">
    <property type="term" value="P:L-histidine catabolic process to glutamate and formamide"/>
    <property type="evidence" value="ECO:0007669"/>
    <property type="project" value="UniProtKB-UniRule"/>
</dbReference>
<evidence type="ECO:0000256" key="3">
    <source>
        <dbReference type="ARBA" id="ARBA00022808"/>
    </source>
</evidence>
<dbReference type="GO" id="GO:0033389">
    <property type="term" value="P:putrescine biosynthetic process from arginine, via agmatine"/>
    <property type="evidence" value="ECO:0007669"/>
    <property type="project" value="TreeGrafter"/>
</dbReference>
<keyword evidence="3 5" id="KW-0369">Histidine metabolism</keyword>
<dbReference type="RefSeq" id="WP_058448232.1">
    <property type="nucleotide sequence ID" value="NZ_CAAAJF010000003.1"/>
</dbReference>
<dbReference type="EMBL" id="LNYG01000001">
    <property type="protein sequence ID" value="KTD13362.1"/>
    <property type="molecule type" value="Genomic_DNA"/>
</dbReference>
<dbReference type="STRING" id="455.Ljam_0152"/>
<sequence>MPLDLLHYNPPDFSLWQGRKDSLPGERFFQRVNLIDLSLQQLSDGQNDIAILGFCSDEGIKRNEGRIGAQFGPLKLREQFAKLPCHTSKQLFDVGNIVCNDHQLEEAQAQLAKLVSYLQKKQYKTIVLGGGHEIAWGHFLGLVSSYPKLGIINFDAHFDLRPLVKENYGTSGTPFRQIAQFCEQNQLPFNYCCLGIQALANTKSLFEAADTLNVSFLTAEQIQTENTAWQTAFLDSFLLNHDAIYLTVCLDVFAECFAPGVSAPQPMGLTPWQALPLLKYILQTGKVVSFDVAELSPPLDSEQKTIRLSANLVAELLDYY</sequence>
<dbReference type="Gene3D" id="3.40.800.10">
    <property type="entry name" value="Ureohydrolase domain"/>
    <property type="match status" value="1"/>
</dbReference>
<dbReference type="PRINTS" id="PR00116">
    <property type="entry name" value="ARGINASE"/>
</dbReference>
<dbReference type="AlphaFoldDB" id="A0A0W0UZT4"/>
<keyword evidence="2 5" id="KW-0378">Hydrolase</keyword>
<evidence type="ECO:0000256" key="7">
    <source>
        <dbReference type="PIRSR" id="PIRSR036979-1"/>
    </source>
</evidence>
<name>A0A0W0UZT4_9GAMM</name>
<dbReference type="InterPro" id="IPR005923">
    <property type="entry name" value="HutG"/>
</dbReference>
<comment type="pathway">
    <text evidence="5">Amino-acid degradation; L-histidine degradation into L-glutamate; L-glutamate from N-formimidoyl-L-glutamate (hydrolase route): step 1/1.</text>
</comment>
<evidence type="ECO:0000256" key="2">
    <source>
        <dbReference type="ARBA" id="ARBA00022801"/>
    </source>
</evidence>
<evidence type="ECO:0000313" key="12">
    <source>
        <dbReference type="Proteomes" id="UP000093336"/>
    </source>
</evidence>